<evidence type="ECO:0000259" key="1">
    <source>
        <dbReference type="Pfam" id="PF01636"/>
    </source>
</evidence>
<dbReference type="SUPFAM" id="SSF56112">
    <property type="entry name" value="Protein kinase-like (PK-like)"/>
    <property type="match status" value="1"/>
</dbReference>
<gene>
    <name evidence="2" type="ORF">C7999DRAFT_39665</name>
</gene>
<dbReference type="EMBL" id="MU857626">
    <property type="protein sequence ID" value="KAK4249249.1"/>
    <property type="molecule type" value="Genomic_DNA"/>
</dbReference>
<dbReference type="InterPro" id="IPR002575">
    <property type="entry name" value="Aminoglycoside_PTrfase"/>
</dbReference>
<dbReference type="GO" id="GO:0016301">
    <property type="term" value="F:kinase activity"/>
    <property type="evidence" value="ECO:0007669"/>
    <property type="project" value="UniProtKB-KW"/>
</dbReference>
<keyword evidence="2" id="KW-0808">Transferase</keyword>
<keyword evidence="3" id="KW-1185">Reference proteome</keyword>
<dbReference type="InterPro" id="IPR011009">
    <property type="entry name" value="Kinase-like_dom_sf"/>
</dbReference>
<evidence type="ECO:0000313" key="2">
    <source>
        <dbReference type="EMBL" id="KAK4249249.1"/>
    </source>
</evidence>
<dbReference type="Proteomes" id="UP001303647">
    <property type="component" value="Unassembled WGS sequence"/>
</dbReference>
<reference evidence="2" key="2">
    <citation type="submission" date="2023-05" db="EMBL/GenBank/DDBJ databases">
        <authorList>
            <consortium name="Lawrence Berkeley National Laboratory"/>
            <person name="Steindorff A."/>
            <person name="Hensen N."/>
            <person name="Bonometti L."/>
            <person name="Westerberg I."/>
            <person name="Brannstrom I.O."/>
            <person name="Guillou S."/>
            <person name="Cros-Aarteil S."/>
            <person name="Calhoun S."/>
            <person name="Haridas S."/>
            <person name="Kuo A."/>
            <person name="Mondo S."/>
            <person name="Pangilinan J."/>
            <person name="Riley R."/>
            <person name="Labutti K."/>
            <person name="Andreopoulos B."/>
            <person name="Lipzen A."/>
            <person name="Chen C."/>
            <person name="Yanf M."/>
            <person name="Daum C."/>
            <person name="Ng V."/>
            <person name="Clum A."/>
            <person name="Ohm R."/>
            <person name="Martin F."/>
            <person name="Silar P."/>
            <person name="Natvig D."/>
            <person name="Lalanne C."/>
            <person name="Gautier V."/>
            <person name="Ament-Velasquez S.L."/>
            <person name="Kruys A."/>
            <person name="Hutchinson M.I."/>
            <person name="Powell A.J."/>
            <person name="Barry K."/>
            <person name="Miller A.N."/>
            <person name="Grigoriev I.V."/>
            <person name="Debuchy R."/>
            <person name="Gladieux P."/>
            <person name="Thoren M.H."/>
            <person name="Johannesson H."/>
        </authorList>
    </citation>
    <scope>NUCLEOTIDE SEQUENCE</scope>
    <source>
        <strain evidence="2">CBS 359.72</strain>
    </source>
</reference>
<comment type="caution">
    <text evidence="2">The sequence shown here is derived from an EMBL/GenBank/DDBJ whole genome shotgun (WGS) entry which is preliminary data.</text>
</comment>
<accession>A0AAN7CVU5</accession>
<dbReference type="InterPro" id="IPR051678">
    <property type="entry name" value="AGP_Transferase"/>
</dbReference>
<dbReference type="AlphaFoldDB" id="A0AAN7CVU5"/>
<keyword evidence="2" id="KW-0418">Kinase</keyword>
<sequence length="295" mass="32945">MSQPAVPPSAASMPVTPFPNTGFAAAHPKTLLPSPASIRARNIATKHPDATNPNRPPPVKISELGLIVKYGLFVTRAEADAQRFAYQQLQGRVPVPEVIGWAEDAGQGFLYMNLINAPTLSARWRSLTEAERTALCGELREMVQAWRQLKQNPDDTYVGAVGKRPLNDIIIRDKNNLRGPWQGPEPVKAFHHACDIEISGRTPIIFTHSDLVPCNILVTRGPNPRVAAIIDWAQAGWYPSYWEWCKAKWVDMASDLGMDDAAQRQWRERYLSGILDPLPDSSVYYPWLRFALANI</sequence>
<dbReference type="Pfam" id="PF01636">
    <property type="entry name" value="APH"/>
    <property type="match status" value="1"/>
</dbReference>
<reference evidence="2" key="1">
    <citation type="journal article" date="2023" name="Mol. Phylogenet. Evol.">
        <title>Genome-scale phylogeny and comparative genomics of the fungal order Sordariales.</title>
        <authorList>
            <person name="Hensen N."/>
            <person name="Bonometti L."/>
            <person name="Westerberg I."/>
            <person name="Brannstrom I.O."/>
            <person name="Guillou S."/>
            <person name="Cros-Aarteil S."/>
            <person name="Calhoun S."/>
            <person name="Haridas S."/>
            <person name="Kuo A."/>
            <person name="Mondo S."/>
            <person name="Pangilinan J."/>
            <person name="Riley R."/>
            <person name="LaButti K."/>
            <person name="Andreopoulos B."/>
            <person name="Lipzen A."/>
            <person name="Chen C."/>
            <person name="Yan M."/>
            <person name="Daum C."/>
            <person name="Ng V."/>
            <person name="Clum A."/>
            <person name="Steindorff A."/>
            <person name="Ohm R.A."/>
            <person name="Martin F."/>
            <person name="Silar P."/>
            <person name="Natvig D.O."/>
            <person name="Lalanne C."/>
            <person name="Gautier V."/>
            <person name="Ament-Velasquez S.L."/>
            <person name="Kruys A."/>
            <person name="Hutchinson M.I."/>
            <person name="Powell A.J."/>
            <person name="Barry K."/>
            <person name="Miller A.N."/>
            <person name="Grigoriev I.V."/>
            <person name="Debuchy R."/>
            <person name="Gladieux P."/>
            <person name="Hiltunen Thoren M."/>
            <person name="Johannesson H."/>
        </authorList>
    </citation>
    <scope>NUCLEOTIDE SEQUENCE</scope>
    <source>
        <strain evidence="2">CBS 359.72</strain>
    </source>
</reference>
<organism evidence="2 3">
    <name type="scientific">Corynascus novoguineensis</name>
    <dbReference type="NCBI Taxonomy" id="1126955"/>
    <lineage>
        <taxon>Eukaryota</taxon>
        <taxon>Fungi</taxon>
        <taxon>Dikarya</taxon>
        <taxon>Ascomycota</taxon>
        <taxon>Pezizomycotina</taxon>
        <taxon>Sordariomycetes</taxon>
        <taxon>Sordariomycetidae</taxon>
        <taxon>Sordariales</taxon>
        <taxon>Chaetomiaceae</taxon>
        <taxon>Corynascus</taxon>
    </lineage>
</organism>
<feature type="domain" description="Aminoglycoside phosphotransferase" evidence="1">
    <location>
        <begin position="77"/>
        <end position="248"/>
    </location>
</feature>
<proteinExistence type="predicted"/>
<dbReference type="PANTHER" id="PTHR21310:SF54">
    <property type="entry name" value="AMINOGLYCOSIDE PHOSPHOTRANSFERASE DOMAIN-CONTAINING PROTEIN"/>
    <property type="match status" value="1"/>
</dbReference>
<dbReference type="PANTHER" id="PTHR21310">
    <property type="entry name" value="AMINOGLYCOSIDE PHOSPHOTRANSFERASE-RELATED-RELATED"/>
    <property type="match status" value="1"/>
</dbReference>
<evidence type="ECO:0000313" key="3">
    <source>
        <dbReference type="Proteomes" id="UP001303647"/>
    </source>
</evidence>
<name>A0AAN7CVU5_9PEZI</name>
<protein>
    <submittedName>
        <fullName evidence="2">Kinase-like domain-containing protein</fullName>
    </submittedName>
</protein>